<dbReference type="AlphaFoldDB" id="A0AAN6LRB6"/>
<comment type="caution">
    <text evidence="1">The sequence shown here is derived from an EMBL/GenBank/DDBJ whole genome shotgun (WGS) entry which is preliminary data.</text>
</comment>
<organism evidence="1 2">
    <name type="scientific">Pseudopithomyces chartarum</name>
    <dbReference type="NCBI Taxonomy" id="1892770"/>
    <lineage>
        <taxon>Eukaryota</taxon>
        <taxon>Fungi</taxon>
        <taxon>Dikarya</taxon>
        <taxon>Ascomycota</taxon>
        <taxon>Pezizomycotina</taxon>
        <taxon>Dothideomycetes</taxon>
        <taxon>Pleosporomycetidae</taxon>
        <taxon>Pleosporales</taxon>
        <taxon>Massarineae</taxon>
        <taxon>Didymosphaeriaceae</taxon>
        <taxon>Pseudopithomyces</taxon>
    </lineage>
</organism>
<dbReference type="PANTHER" id="PTHR45458:SF3">
    <property type="entry name" value="CHAIN DEHYDROGENASE (ATSC), PUTATIVE-RELATED"/>
    <property type="match status" value="1"/>
</dbReference>
<dbReference type="GO" id="GO:0016616">
    <property type="term" value="F:oxidoreductase activity, acting on the CH-OH group of donors, NAD or NADP as acceptor"/>
    <property type="evidence" value="ECO:0007669"/>
    <property type="project" value="TreeGrafter"/>
</dbReference>
<evidence type="ECO:0000313" key="1">
    <source>
        <dbReference type="EMBL" id="KAK3202617.1"/>
    </source>
</evidence>
<dbReference type="InterPro" id="IPR036291">
    <property type="entry name" value="NAD(P)-bd_dom_sf"/>
</dbReference>
<dbReference type="PANTHER" id="PTHR45458">
    <property type="entry name" value="SHORT-CHAIN DEHYDROGENASE/REDUCTASE SDR"/>
    <property type="match status" value="1"/>
</dbReference>
<evidence type="ECO:0008006" key="3">
    <source>
        <dbReference type="Google" id="ProtNLM"/>
    </source>
</evidence>
<accession>A0AAN6LRB6</accession>
<evidence type="ECO:0000313" key="2">
    <source>
        <dbReference type="Proteomes" id="UP001280581"/>
    </source>
</evidence>
<dbReference type="Proteomes" id="UP001280581">
    <property type="component" value="Unassembled WGS sequence"/>
</dbReference>
<dbReference type="Gene3D" id="3.40.50.720">
    <property type="entry name" value="NAD(P)-binding Rossmann-like Domain"/>
    <property type="match status" value="1"/>
</dbReference>
<reference evidence="1 2" key="1">
    <citation type="submission" date="2021-02" db="EMBL/GenBank/DDBJ databases">
        <title>Genome assembly of Pseudopithomyces chartarum.</title>
        <authorList>
            <person name="Jauregui R."/>
            <person name="Singh J."/>
            <person name="Voisey C."/>
        </authorList>
    </citation>
    <scope>NUCLEOTIDE SEQUENCE [LARGE SCALE GENOMIC DNA]</scope>
    <source>
        <strain evidence="1 2">AGR01</strain>
    </source>
</reference>
<sequence length="270" mass="28882">MSSYVIVGASRGLGYQYLKTLSVNPANTVIGIARSPDAVKAKVSADNLPSNVHILKGDLTDPESLNTAASETSKITGGAVDYLIINGAYLPYTTAHLTASDYKGKEQEFLELLNASMHANVAGVIFTVNAFIDLVKNSNVKKVIVISSGMADEEIILKAEIAASVPYSISKAGANVVTSKYAAQYKKDGVIFLSLSPGFVQTQADPNEPVPPELAAAQDALTEAFRKYEPNFKGIITPEESVDLQLKVIEGITLKESGQFLSHKGTRRFL</sequence>
<dbReference type="Pfam" id="PF00106">
    <property type="entry name" value="adh_short"/>
    <property type="match status" value="1"/>
</dbReference>
<protein>
    <recommendedName>
        <fullName evidence="3">NAD(P)-binding protein</fullName>
    </recommendedName>
</protein>
<gene>
    <name evidence="1" type="ORF">GRF29_154g177066</name>
</gene>
<dbReference type="SUPFAM" id="SSF51735">
    <property type="entry name" value="NAD(P)-binding Rossmann-fold domains"/>
    <property type="match status" value="1"/>
</dbReference>
<dbReference type="EMBL" id="WVTA01000013">
    <property type="protein sequence ID" value="KAK3202617.1"/>
    <property type="molecule type" value="Genomic_DNA"/>
</dbReference>
<dbReference type="InterPro" id="IPR052184">
    <property type="entry name" value="SDR_enzymes"/>
</dbReference>
<keyword evidence="2" id="KW-1185">Reference proteome</keyword>
<proteinExistence type="predicted"/>
<dbReference type="InterPro" id="IPR002347">
    <property type="entry name" value="SDR_fam"/>
</dbReference>
<dbReference type="PRINTS" id="PR00081">
    <property type="entry name" value="GDHRDH"/>
</dbReference>
<name>A0AAN6LRB6_9PLEO</name>